<dbReference type="Proteomes" id="UP001281147">
    <property type="component" value="Unassembled WGS sequence"/>
</dbReference>
<protein>
    <submittedName>
        <fullName evidence="1">Uncharacterized protein</fullName>
    </submittedName>
</protein>
<accession>A0ACC3MPY5</accession>
<proteinExistence type="predicted"/>
<gene>
    <name evidence="1" type="ORF">LTR37_015665</name>
</gene>
<evidence type="ECO:0000313" key="1">
    <source>
        <dbReference type="EMBL" id="KAK3700959.1"/>
    </source>
</evidence>
<dbReference type="EMBL" id="JAUTXU010000178">
    <property type="protein sequence ID" value="KAK3700959.1"/>
    <property type="molecule type" value="Genomic_DNA"/>
</dbReference>
<sequence>MATAKLDRLPKELIAYIACCADASGVLSLSRTCKVVRAVCYDSLIFKNILITSQQTCWPQSYLDIEAVASRAGNDPEVWARYALADQRAWELLLRAHPQESSTQHMDMAWLPELSVVRHPYAQGPRWESPLRDPLDPRPNQLFCVVMAILASTHDLQKVSHELLRYQDRFSRRDDSTASFLWALGTIVLGVRLALKMRLNAWPYNHDAVVPHIDLPEASQIPLRPLNDRYSLPAPFSRRAVELLGRSTSSFGSWDSWYDLHSYEAFRSRSFLSDGSWCGYYTHFYLSTAGLDPPMMEIKFKVSSRAVGNQAPVAIEDVDLLALDCVDGLGHFDIHGVMSYRNRALEFQGRKQYTAGGQVGGWDWDCRLTPFGLVGYWGSVLSTNGQLSRRGIVWLWKKEWTDASP</sequence>
<reference evidence="1" key="1">
    <citation type="submission" date="2023-07" db="EMBL/GenBank/DDBJ databases">
        <title>Black Yeasts Isolated from many extreme environments.</title>
        <authorList>
            <person name="Coleine C."/>
            <person name="Stajich J.E."/>
            <person name="Selbmann L."/>
        </authorList>
    </citation>
    <scope>NUCLEOTIDE SEQUENCE</scope>
    <source>
        <strain evidence="1">CCFEE 5714</strain>
    </source>
</reference>
<keyword evidence="2" id="KW-1185">Reference proteome</keyword>
<comment type="caution">
    <text evidence="1">The sequence shown here is derived from an EMBL/GenBank/DDBJ whole genome shotgun (WGS) entry which is preliminary data.</text>
</comment>
<organism evidence="1 2">
    <name type="scientific">Vermiconidia calcicola</name>
    <dbReference type="NCBI Taxonomy" id="1690605"/>
    <lineage>
        <taxon>Eukaryota</taxon>
        <taxon>Fungi</taxon>
        <taxon>Dikarya</taxon>
        <taxon>Ascomycota</taxon>
        <taxon>Pezizomycotina</taxon>
        <taxon>Dothideomycetes</taxon>
        <taxon>Dothideomycetidae</taxon>
        <taxon>Mycosphaerellales</taxon>
        <taxon>Extremaceae</taxon>
        <taxon>Vermiconidia</taxon>
    </lineage>
</organism>
<evidence type="ECO:0000313" key="2">
    <source>
        <dbReference type="Proteomes" id="UP001281147"/>
    </source>
</evidence>
<name>A0ACC3MPY5_9PEZI</name>